<feature type="transmembrane region" description="Helical" evidence="14">
    <location>
        <begin position="363"/>
        <end position="387"/>
    </location>
</feature>
<dbReference type="PANTHER" id="PTHR42985:SF2">
    <property type="entry name" value="SODIUM-DEPENDENT MULTIVITAMIN TRANSPORTER"/>
    <property type="match status" value="1"/>
</dbReference>
<dbReference type="InterPro" id="IPR038377">
    <property type="entry name" value="Na/Glc_symporter_sf"/>
</dbReference>
<dbReference type="InterPro" id="IPR001734">
    <property type="entry name" value="Na/solute_symporter"/>
</dbReference>
<feature type="transmembrane region" description="Helical" evidence="14">
    <location>
        <begin position="245"/>
        <end position="263"/>
    </location>
</feature>
<feature type="transmembrane region" description="Helical" evidence="14">
    <location>
        <begin position="18"/>
        <end position="37"/>
    </location>
</feature>
<evidence type="ECO:0000256" key="4">
    <source>
        <dbReference type="ARBA" id="ARBA00022475"/>
    </source>
</evidence>
<feature type="transmembrane region" description="Helical" evidence="14">
    <location>
        <begin position="284"/>
        <end position="308"/>
    </location>
</feature>
<evidence type="ECO:0000256" key="1">
    <source>
        <dbReference type="ARBA" id="ARBA00004651"/>
    </source>
</evidence>
<keyword evidence="10" id="KW-0325">Glycoprotein</keyword>
<dbReference type="PROSITE" id="PS00456">
    <property type="entry name" value="NA_SOLUT_SYMP_1"/>
    <property type="match status" value="1"/>
</dbReference>
<evidence type="ECO:0000313" key="16">
    <source>
        <dbReference type="Proteomes" id="UP001164746"/>
    </source>
</evidence>
<keyword evidence="8" id="KW-0406">Ion transport</keyword>
<evidence type="ECO:0000256" key="14">
    <source>
        <dbReference type="SAM" id="Phobius"/>
    </source>
</evidence>
<feature type="transmembrane region" description="Helical" evidence="14">
    <location>
        <begin position="519"/>
        <end position="542"/>
    </location>
</feature>
<accession>A0ABY7DL44</accession>
<evidence type="ECO:0000256" key="8">
    <source>
        <dbReference type="ARBA" id="ARBA00023065"/>
    </source>
</evidence>
<keyword evidence="16" id="KW-1185">Reference proteome</keyword>
<evidence type="ECO:0000256" key="3">
    <source>
        <dbReference type="ARBA" id="ARBA00022448"/>
    </source>
</evidence>
<name>A0ABY7DL44_MYAAR</name>
<feature type="transmembrane region" description="Helical" evidence="14">
    <location>
        <begin position="194"/>
        <end position="212"/>
    </location>
</feature>
<organism evidence="15 16">
    <name type="scientific">Mya arenaria</name>
    <name type="common">Soft-shell clam</name>
    <dbReference type="NCBI Taxonomy" id="6604"/>
    <lineage>
        <taxon>Eukaryota</taxon>
        <taxon>Metazoa</taxon>
        <taxon>Spiralia</taxon>
        <taxon>Lophotrochozoa</taxon>
        <taxon>Mollusca</taxon>
        <taxon>Bivalvia</taxon>
        <taxon>Autobranchia</taxon>
        <taxon>Heteroconchia</taxon>
        <taxon>Euheterodonta</taxon>
        <taxon>Imparidentia</taxon>
        <taxon>Neoheterodontei</taxon>
        <taxon>Myida</taxon>
        <taxon>Myoidea</taxon>
        <taxon>Myidae</taxon>
        <taxon>Mya</taxon>
    </lineage>
</organism>
<keyword evidence="4" id="KW-1003">Cell membrane</keyword>
<evidence type="ECO:0000313" key="15">
    <source>
        <dbReference type="EMBL" id="WAQ97427.1"/>
    </source>
</evidence>
<dbReference type="Gene3D" id="1.20.1730.10">
    <property type="entry name" value="Sodium/glucose cotransporter"/>
    <property type="match status" value="1"/>
</dbReference>
<comment type="similarity">
    <text evidence="2 13">Belongs to the sodium:solute symporter (SSF) (TC 2.A.21) family.</text>
</comment>
<dbReference type="Pfam" id="PF00474">
    <property type="entry name" value="SSF"/>
    <property type="match status" value="1"/>
</dbReference>
<reference evidence="15" key="1">
    <citation type="submission" date="2022-11" db="EMBL/GenBank/DDBJ databases">
        <title>Centuries of genome instability and evolution in soft-shell clam transmissible cancer (bioRxiv).</title>
        <authorList>
            <person name="Hart S.F.M."/>
            <person name="Yonemitsu M.A."/>
            <person name="Giersch R.M."/>
            <person name="Beal B.F."/>
            <person name="Arriagada G."/>
            <person name="Davis B.W."/>
            <person name="Ostrander E.A."/>
            <person name="Goff S.P."/>
            <person name="Metzger M.J."/>
        </authorList>
    </citation>
    <scope>NUCLEOTIDE SEQUENCE</scope>
    <source>
        <strain evidence="15">MELC-2E11</strain>
        <tissue evidence="15">Siphon/mantle</tissue>
    </source>
</reference>
<evidence type="ECO:0000256" key="6">
    <source>
        <dbReference type="ARBA" id="ARBA00022989"/>
    </source>
</evidence>
<evidence type="ECO:0000256" key="5">
    <source>
        <dbReference type="ARBA" id="ARBA00022692"/>
    </source>
</evidence>
<feature type="transmembrane region" description="Helical" evidence="14">
    <location>
        <begin position="393"/>
        <end position="418"/>
    </location>
</feature>
<keyword evidence="11" id="KW-0739">Sodium transport</keyword>
<gene>
    <name evidence="15" type="ORF">MAR_030117</name>
</gene>
<dbReference type="InterPro" id="IPR018212">
    <property type="entry name" value="Na/solute_symporter_CS"/>
</dbReference>
<dbReference type="PROSITE" id="PS50283">
    <property type="entry name" value="NA_SOLUT_SYMP_3"/>
    <property type="match status" value="1"/>
</dbReference>
<feature type="transmembrane region" description="Helical" evidence="14">
    <location>
        <begin position="164"/>
        <end position="182"/>
    </location>
</feature>
<keyword evidence="3" id="KW-0813">Transport</keyword>
<comment type="subcellular location">
    <subcellularLocation>
        <location evidence="1">Cell membrane</location>
        <topology evidence="1">Multi-pass membrane protein</topology>
    </subcellularLocation>
</comment>
<sequence>MAYSFETKQLAPFAVLDYVLFGLMLAFSAFIGIFYAIKDRNRQNTKEFLLAGGNMNPIPVALSILASFMSAITLLGTPAEMYNFTTMYWYIGLGYLLVVATAAHWFIPIFYRLRVTSAYEYLEHRFSKGVRTAGSLTFCTQMILYMAIVLYAPSLALNAVTGFPLWYAIISVGIVCTFYTALGGLKAVLWTDTFQVMVMFAGLFAIAIKGMADVGGLKEAWGHFSDSGRVDWDDFSVDPKIRHSAWSLVIGGWFTWVAIYGTNQAQIQRACSCSSLKEAQVAMWINFPGLCLILYIGCFIGVALFSLYRHCDPIKFELITASDQLLPLFVMDVLGNVHGVPGLFVASLFSGALSTISSGLNSIAACILQDVIPVIFGIICLGLTYVASKLGGVLQAALSLFGMIGGPLLGVFVLGMFFPWANTAGAYAGLSIGLIFMFWIGIGAYVTEVSKTIPKAPVDISGCNWNLTTTAAPIITTLNASMSTPSTVAAMATNATTVAITTTTEHDGGVFFPLYSLSYLWYSATAVAVVVGVGLIVSFFTGPRKPSELDPRLQIPLFDKICPFLPEKILKPLRFGVRYEDIKHDESEFRHTAEDVKEKDVDTFFEIELHTSPGDGKTALNGVANPGCESTMNGDATAGKYQHSTHM</sequence>
<keyword evidence="5 14" id="KW-0812">Transmembrane</keyword>
<evidence type="ECO:0000256" key="7">
    <source>
        <dbReference type="ARBA" id="ARBA00023053"/>
    </source>
</evidence>
<comment type="catalytic activity">
    <reaction evidence="12">
        <text>iodide(out) + 2 Na(+)(out) = iodide(in) + 2 Na(+)(in)</text>
        <dbReference type="Rhea" id="RHEA:71207"/>
        <dbReference type="ChEBI" id="CHEBI:16382"/>
        <dbReference type="ChEBI" id="CHEBI:29101"/>
    </reaction>
</comment>
<dbReference type="PANTHER" id="PTHR42985">
    <property type="entry name" value="SODIUM-COUPLED MONOCARBOXYLATE TRANSPORTER"/>
    <property type="match status" value="1"/>
</dbReference>
<feature type="transmembrane region" description="Helical" evidence="14">
    <location>
        <begin position="58"/>
        <end position="76"/>
    </location>
</feature>
<dbReference type="InterPro" id="IPR051163">
    <property type="entry name" value="Sodium:Solute_Symporter_SSF"/>
</dbReference>
<protein>
    <submittedName>
        <fullName evidence="15">SC5A6-like protein</fullName>
    </submittedName>
</protein>
<evidence type="ECO:0000256" key="2">
    <source>
        <dbReference type="ARBA" id="ARBA00006434"/>
    </source>
</evidence>
<dbReference type="CDD" id="cd11492">
    <property type="entry name" value="SLC5sbd_NIS-SMVT"/>
    <property type="match status" value="1"/>
</dbReference>
<feature type="transmembrane region" description="Helical" evidence="14">
    <location>
        <begin position="425"/>
        <end position="446"/>
    </location>
</feature>
<keyword evidence="9 14" id="KW-0472">Membrane</keyword>
<evidence type="ECO:0000256" key="10">
    <source>
        <dbReference type="ARBA" id="ARBA00023180"/>
    </source>
</evidence>
<evidence type="ECO:0000256" key="11">
    <source>
        <dbReference type="ARBA" id="ARBA00023201"/>
    </source>
</evidence>
<evidence type="ECO:0000256" key="13">
    <source>
        <dbReference type="RuleBase" id="RU362091"/>
    </source>
</evidence>
<dbReference type="Proteomes" id="UP001164746">
    <property type="component" value="Chromosome 2"/>
</dbReference>
<dbReference type="NCBIfam" id="TIGR00813">
    <property type="entry name" value="sss"/>
    <property type="match status" value="1"/>
</dbReference>
<keyword evidence="7" id="KW-0915">Sodium</keyword>
<feature type="transmembrane region" description="Helical" evidence="14">
    <location>
        <begin position="132"/>
        <end position="152"/>
    </location>
</feature>
<feature type="transmembrane region" description="Helical" evidence="14">
    <location>
        <begin position="88"/>
        <end position="111"/>
    </location>
</feature>
<dbReference type="EMBL" id="CP111013">
    <property type="protein sequence ID" value="WAQ97427.1"/>
    <property type="molecule type" value="Genomic_DNA"/>
</dbReference>
<feature type="transmembrane region" description="Helical" evidence="14">
    <location>
        <begin position="328"/>
        <end position="351"/>
    </location>
</feature>
<evidence type="ECO:0000256" key="9">
    <source>
        <dbReference type="ARBA" id="ARBA00023136"/>
    </source>
</evidence>
<keyword evidence="6 14" id="KW-1133">Transmembrane helix</keyword>
<proteinExistence type="inferred from homology"/>
<evidence type="ECO:0000256" key="12">
    <source>
        <dbReference type="ARBA" id="ARBA00036099"/>
    </source>
</evidence>